<keyword evidence="3" id="KW-1185">Reference proteome</keyword>
<evidence type="ECO:0000313" key="3">
    <source>
        <dbReference type="Proteomes" id="UP000811844"/>
    </source>
</evidence>
<accession>A0ABS5HZP9</accession>
<protein>
    <submittedName>
        <fullName evidence="2">Uncharacterized protein</fullName>
    </submittedName>
</protein>
<feature type="signal peptide" evidence="1">
    <location>
        <begin position="1"/>
        <end position="19"/>
    </location>
</feature>
<comment type="caution">
    <text evidence="2">The sequence shown here is derived from an EMBL/GenBank/DDBJ whole genome shotgun (WGS) entry which is preliminary data.</text>
</comment>
<dbReference type="EMBL" id="JAAIKR010000002">
    <property type="protein sequence ID" value="MBR9727267.1"/>
    <property type="molecule type" value="Genomic_DNA"/>
</dbReference>
<feature type="chain" id="PRO_5046347039" evidence="1">
    <location>
        <begin position="20"/>
        <end position="139"/>
    </location>
</feature>
<organism evidence="2 3">
    <name type="scientific">Shewanella intestini</name>
    <dbReference type="NCBI Taxonomy" id="2017544"/>
    <lineage>
        <taxon>Bacteria</taxon>
        <taxon>Pseudomonadati</taxon>
        <taxon>Pseudomonadota</taxon>
        <taxon>Gammaproteobacteria</taxon>
        <taxon>Alteromonadales</taxon>
        <taxon>Shewanellaceae</taxon>
        <taxon>Shewanella</taxon>
    </lineage>
</organism>
<keyword evidence="1" id="KW-0732">Signal</keyword>
<evidence type="ECO:0000313" key="2">
    <source>
        <dbReference type="EMBL" id="MBR9727267.1"/>
    </source>
</evidence>
<dbReference type="RefSeq" id="WP_153663499.1">
    <property type="nucleotide sequence ID" value="NZ_JAAIKR010000002.1"/>
</dbReference>
<sequence>MRKMIILILLILFSTTVKASYSTQQPVVVQIEQSINNIDNALSCSIIYSHSPQLSTADFYKGVVYTHFSNLVEQLMLTGKSEQHARDMVMSKIVTQAKSLEQQLSVKKSQDKSQFIELLKTKAQQFDCEHYAKIDNNKL</sequence>
<proteinExistence type="predicted"/>
<reference evidence="2 3" key="1">
    <citation type="submission" date="2020-02" db="EMBL/GenBank/DDBJ databases">
        <title>Shewanella WXL01 sp. nov., a marine bacterium isolated from green algae in Luhuitou Fringing Reef (Northern South China Sea).</title>
        <authorList>
            <person name="Wang X."/>
        </authorList>
    </citation>
    <scope>NUCLEOTIDE SEQUENCE [LARGE SCALE GENOMIC DNA]</scope>
    <source>
        <strain evidence="2 3">MCCC 1A01895</strain>
    </source>
</reference>
<dbReference type="Proteomes" id="UP000811844">
    <property type="component" value="Unassembled WGS sequence"/>
</dbReference>
<gene>
    <name evidence="2" type="ORF">G3R48_04570</name>
</gene>
<evidence type="ECO:0000256" key="1">
    <source>
        <dbReference type="SAM" id="SignalP"/>
    </source>
</evidence>
<name>A0ABS5HZP9_9GAMM</name>